<feature type="domain" description="Resolvase/invertase-type recombinase catalytic" evidence="3">
    <location>
        <begin position="1"/>
        <end position="107"/>
    </location>
</feature>
<dbReference type="PANTHER" id="PTHR30461:SF2">
    <property type="entry name" value="SERINE RECOMBINASE PINE-RELATED"/>
    <property type="match status" value="1"/>
</dbReference>
<reference evidence="4 5" key="1">
    <citation type="submission" date="2017-12" db="EMBL/GenBank/DDBJ databases">
        <title>Phylogenetic diversity of female urinary microbiome.</title>
        <authorList>
            <person name="Thomas-White K."/>
            <person name="Wolfe A.J."/>
        </authorList>
    </citation>
    <scope>NUCLEOTIDE SEQUENCE [LARGE SCALE GENOMIC DNA]</scope>
    <source>
        <strain evidence="4 5">UMB0898</strain>
    </source>
</reference>
<name>A0A2I1JXU1_9LACT</name>
<evidence type="ECO:0000256" key="2">
    <source>
        <dbReference type="ARBA" id="ARBA00023172"/>
    </source>
</evidence>
<gene>
    <name evidence="4" type="ORF">CYJ57_06185</name>
</gene>
<keyword evidence="2" id="KW-0233">DNA recombination</keyword>
<accession>A0A2I1JXU1</accession>
<sequence length="107" mass="12548">MLGSFETQVSHYTRYIQKNSDWLLIDVYAEEGISGTNTKNRKEFNRMIADCKRGMIDLIITKSISRFARNTLDCLKYIRDLKARDVAVFFEKENINTDVNPKSWSFI</sequence>
<dbReference type="InterPro" id="IPR036162">
    <property type="entry name" value="Resolvase-like_N_sf"/>
</dbReference>
<dbReference type="PANTHER" id="PTHR30461">
    <property type="entry name" value="DNA-INVERTASE FROM LAMBDOID PROPHAGE"/>
    <property type="match status" value="1"/>
</dbReference>
<dbReference type="Proteomes" id="UP000234384">
    <property type="component" value="Unassembled WGS sequence"/>
</dbReference>
<dbReference type="Gene3D" id="3.40.50.1390">
    <property type="entry name" value="Resolvase, N-terminal catalytic domain"/>
    <property type="match status" value="1"/>
</dbReference>
<dbReference type="AlphaFoldDB" id="A0A2I1JXU1"/>
<dbReference type="SMART" id="SM00857">
    <property type="entry name" value="Resolvase"/>
    <property type="match status" value="1"/>
</dbReference>
<dbReference type="InterPro" id="IPR050639">
    <property type="entry name" value="SSR_resolvase"/>
</dbReference>
<dbReference type="EMBL" id="PKHE01000016">
    <property type="protein sequence ID" value="PKY88198.1"/>
    <property type="molecule type" value="Genomic_DNA"/>
</dbReference>
<keyword evidence="1" id="KW-0238">DNA-binding</keyword>
<protein>
    <recommendedName>
        <fullName evidence="3">Resolvase/invertase-type recombinase catalytic domain-containing protein</fullName>
    </recommendedName>
</protein>
<proteinExistence type="predicted"/>
<evidence type="ECO:0000259" key="3">
    <source>
        <dbReference type="PROSITE" id="PS51736"/>
    </source>
</evidence>
<dbReference type="SUPFAM" id="SSF53041">
    <property type="entry name" value="Resolvase-like"/>
    <property type="match status" value="1"/>
</dbReference>
<dbReference type="GO" id="GO:0000150">
    <property type="term" value="F:DNA strand exchange activity"/>
    <property type="evidence" value="ECO:0007669"/>
    <property type="project" value="InterPro"/>
</dbReference>
<organism evidence="4 5">
    <name type="scientific">Falseniella ignava</name>
    <dbReference type="NCBI Taxonomy" id="137730"/>
    <lineage>
        <taxon>Bacteria</taxon>
        <taxon>Bacillati</taxon>
        <taxon>Bacillota</taxon>
        <taxon>Bacilli</taxon>
        <taxon>Lactobacillales</taxon>
        <taxon>Aerococcaceae</taxon>
        <taxon>Falseniella</taxon>
    </lineage>
</organism>
<dbReference type="Pfam" id="PF00239">
    <property type="entry name" value="Resolvase"/>
    <property type="match status" value="1"/>
</dbReference>
<evidence type="ECO:0000256" key="1">
    <source>
        <dbReference type="ARBA" id="ARBA00023125"/>
    </source>
</evidence>
<dbReference type="CDD" id="cd00338">
    <property type="entry name" value="Ser_Recombinase"/>
    <property type="match status" value="1"/>
</dbReference>
<dbReference type="OrthoDB" id="9811097at2"/>
<dbReference type="PROSITE" id="PS51736">
    <property type="entry name" value="RECOMBINASES_3"/>
    <property type="match status" value="1"/>
</dbReference>
<dbReference type="GO" id="GO:0003677">
    <property type="term" value="F:DNA binding"/>
    <property type="evidence" value="ECO:0007669"/>
    <property type="project" value="UniProtKB-KW"/>
</dbReference>
<evidence type="ECO:0000313" key="5">
    <source>
        <dbReference type="Proteomes" id="UP000234384"/>
    </source>
</evidence>
<evidence type="ECO:0000313" key="4">
    <source>
        <dbReference type="EMBL" id="PKY88198.1"/>
    </source>
</evidence>
<comment type="caution">
    <text evidence="4">The sequence shown here is derived from an EMBL/GenBank/DDBJ whole genome shotgun (WGS) entry which is preliminary data.</text>
</comment>
<dbReference type="InterPro" id="IPR006119">
    <property type="entry name" value="Resolv_N"/>
</dbReference>